<evidence type="ECO:0000313" key="5">
    <source>
        <dbReference type="Proteomes" id="UP000321820"/>
    </source>
</evidence>
<accession>A0A5B9EBA7</accession>
<evidence type="ECO:0000313" key="4">
    <source>
        <dbReference type="EMBL" id="QEE28455.1"/>
    </source>
</evidence>
<feature type="compositionally biased region" description="Basic and acidic residues" evidence="2">
    <location>
        <begin position="92"/>
        <end position="102"/>
    </location>
</feature>
<feature type="domain" description="SWIM-type" evidence="3">
    <location>
        <begin position="34"/>
        <end position="70"/>
    </location>
</feature>
<dbReference type="AlphaFoldDB" id="A0A5B9EBA7"/>
<sequence length="639" mass="72660">MTRGRTYQRNGRVRDLVISEDGKLQATVVGGQRYTTRVWRKADDTLQSDCNCPVILNGCKHAVAVVVAYLDMLAKDVHVPVADAEASQQVEPQRDSHEAPHEEPEDGGDSEEYEELPIPRQGTGKRRKSEIDDEKIRKHIEAKSRDELVELLWSLTQRLPEVQEEFCERIALSEGDVGRLIANARKELRKATSEPGWMDYWGGEGYTPDFGRLIRYLDRMIECGQANAVVNLGLEILDRGTELLEQSNDEGETTMAFAKCLPSVFRALTISTLPSVQKLLFAIDAHLIDEFEVIDVAMLKAVFEGNVSRSDWSAVADKLDGRLKSLPSGNEYTHERVSKWLMQALKRAGRDGEILAFHEREARITGNYMPFISLVIEQKRYDDAKRWAAEGIQKANLELGTMNPLISAMCEIARRQREWDVVATHAAREFFDRPSSESFNELVAAADRAGCREAVARLAMEFLETGNPPFSVGAWKDGTYKAICRPDWPLPLPDYLLPVLQFRGNRPHYNVLVDMAIAARSPDDVLRWYDKWCTTDSYFAAGYANKVATAITESHPERALEIYQALVDANLTRAEIPAYELIAAILKRMRPIMKSLDQGWRWNELVTEIRIRYRNRRKFMEILDRLEAGPILQKSNTRK</sequence>
<dbReference type="KEGG" id="talb:FTW19_10860"/>
<feature type="region of interest" description="Disordered" evidence="2">
    <location>
        <begin position="83"/>
        <end position="132"/>
    </location>
</feature>
<reference evidence="4 5" key="1">
    <citation type="submission" date="2019-08" db="EMBL/GenBank/DDBJ databases">
        <title>Complete genome sequence of Terriglobus albidus strain ORNL.</title>
        <authorList>
            <person name="Podar M."/>
        </authorList>
    </citation>
    <scope>NUCLEOTIDE SEQUENCE [LARGE SCALE GENOMIC DNA]</scope>
    <source>
        <strain evidence="4 5">ORNL</strain>
    </source>
</reference>
<dbReference type="GO" id="GO:0008270">
    <property type="term" value="F:zinc ion binding"/>
    <property type="evidence" value="ECO:0007669"/>
    <property type="project" value="UniProtKB-KW"/>
</dbReference>
<evidence type="ECO:0000256" key="2">
    <source>
        <dbReference type="SAM" id="MobiDB-lite"/>
    </source>
</evidence>
<dbReference type="InterPro" id="IPR007527">
    <property type="entry name" value="Znf_SWIM"/>
</dbReference>
<evidence type="ECO:0000256" key="1">
    <source>
        <dbReference type="PROSITE-ProRule" id="PRU00325"/>
    </source>
</evidence>
<dbReference type="OrthoDB" id="258947at2"/>
<dbReference type="PROSITE" id="PS50966">
    <property type="entry name" value="ZF_SWIM"/>
    <property type="match status" value="1"/>
</dbReference>
<proteinExistence type="predicted"/>
<evidence type="ECO:0000259" key="3">
    <source>
        <dbReference type="PROSITE" id="PS50966"/>
    </source>
</evidence>
<keyword evidence="1" id="KW-0863">Zinc-finger</keyword>
<keyword evidence="1" id="KW-0479">Metal-binding</keyword>
<keyword evidence="1" id="KW-0862">Zinc</keyword>
<dbReference type="RefSeq" id="WP_147647645.1">
    <property type="nucleotide sequence ID" value="NZ_CP042806.1"/>
</dbReference>
<dbReference type="Proteomes" id="UP000321820">
    <property type="component" value="Chromosome"/>
</dbReference>
<protein>
    <recommendedName>
        <fullName evidence="3">SWIM-type domain-containing protein</fullName>
    </recommendedName>
</protein>
<keyword evidence="5" id="KW-1185">Reference proteome</keyword>
<organism evidence="4 5">
    <name type="scientific">Terriglobus albidus</name>
    <dbReference type="NCBI Taxonomy" id="1592106"/>
    <lineage>
        <taxon>Bacteria</taxon>
        <taxon>Pseudomonadati</taxon>
        <taxon>Acidobacteriota</taxon>
        <taxon>Terriglobia</taxon>
        <taxon>Terriglobales</taxon>
        <taxon>Acidobacteriaceae</taxon>
        <taxon>Terriglobus</taxon>
    </lineage>
</organism>
<dbReference type="EMBL" id="CP042806">
    <property type="protein sequence ID" value="QEE28455.1"/>
    <property type="molecule type" value="Genomic_DNA"/>
</dbReference>
<name>A0A5B9EBA7_9BACT</name>
<feature type="compositionally biased region" description="Acidic residues" evidence="2">
    <location>
        <begin position="103"/>
        <end position="115"/>
    </location>
</feature>
<gene>
    <name evidence="4" type="ORF">FTW19_10860</name>
</gene>